<organism evidence="2 3">
    <name type="scientific">Aerophobetes bacterium</name>
    <dbReference type="NCBI Taxonomy" id="2030807"/>
    <lineage>
        <taxon>Bacteria</taxon>
        <taxon>Candidatus Aerophobota</taxon>
    </lineage>
</organism>
<evidence type="ECO:0000256" key="1">
    <source>
        <dbReference type="SAM" id="Phobius"/>
    </source>
</evidence>
<evidence type="ECO:0000313" key="2">
    <source>
        <dbReference type="EMBL" id="PCI78575.1"/>
    </source>
</evidence>
<gene>
    <name evidence="2" type="ORF">COB21_00360</name>
</gene>
<dbReference type="EMBL" id="NVUK01000003">
    <property type="protein sequence ID" value="PCI78575.1"/>
    <property type="molecule type" value="Genomic_DNA"/>
</dbReference>
<keyword evidence="1" id="KW-1133">Transmembrane helix</keyword>
<keyword evidence="1" id="KW-0812">Transmembrane</keyword>
<comment type="caution">
    <text evidence="2">The sequence shown here is derived from an EMBL/GenBank/DDBJ whole genome shotgun (WGS) entry which is preliminary data.</text>
</comment>
<sequence>MASWITSIRHVPGVQYAALALVASSGACIAYSIFKKAVPPKSIGIGSAAYVSLFITKLKNARLTHILDPKPAPREQKKFAERCRAAKGLGNLKEMAQSLYSVIVEERGKDSPDANLLQEYQTDLQAILDNCNDNVLLAVRVELYITDTGIQKRFIGT</sequence>
<dbReference type="AlphaFoldDB" id="A0A2A4X933"/>
<name>A0A2A4X933_UNCAE</name>
<dbReference type="Proteomes" id="UP000218775">
    <property type="component" value="Unassembled WGS sequence"/>
</dbReference>
<evidence type="ECO:0000313" key="3">
    <source>
        <dbReference type="Proteomes" id="UP000218775"/>
    </source>
</evidence>
<proteinExistence type="predicted"/>
<feature type="transmembrane region" description="Helical" evidence="1">
    <location>
        <begin position="14"/>
        <end position="34"/>
    </location>
</feature>
<protein>
    <submittedName>
        <fullName evidence="2">Uncharacterized protein</fullName>
    </submittedName>
</protein>
<keyword evidence="1" id="KW-0472">Membrane</keyword>
<reference evidence="3" key="1">
    <citation type="submission" date="2017-08" db="EMBL/GenBank/DDBJ databases">
        <title>A dynamic microbial community with high functional redundancy inhabits the cold, oxic subseafloor aquifer.</title>
        <authorList>
            <person name="Tully B.J."/>
            <person name="Wheat C.G."/>
            <person name="Glazer B.T."/>
            <person name="Huber J.A."/>
        </authorList>
    </citation>
    <scope>NUCLEOTIDE SEQUENCE [LARGE SCALE GENOMIC DNA]</scope>
</reference>
<accession>A0A2A4X933</accession>